<feature type="region of interest" description="Disordered" evidence="1">
    <location>
        <begin position="307"/>
        <end position="363"/>
    </location>
</feature>
<protein>
    <submittedName>
        <fullName evidence="2">Uncharacterized protein</fullName>
    </submittedName>
</protein>
<dbReference type="EMBL" id="JAAAIL010002697">
    <property type="protein sequence ID" value="KAG0255207.1"/>
    <property type="molecule type" value="Genomic_DNA"/>
</dbReference>
<comment type="caution">
    <text evidence="2">The sequence shown here is derived from an EMBL/GenBank/DDBJ whole genome shotgun (WGS) entry which is preliminary data.</text>
</comment>
<accession>A0AAD4D1I2</accession>
<proteinExistence type="predicted"/>
<dbReference type="AlphaFoldDB" id="A0AAD4D1I2"/>
<dbReference type="Proteomes" id="UP001194580">
    <property type="component" value="Unassembled WGS sequence"/>
</dbReference>
<evidence type="ECO:0000313" key="2">
    <source>
        <dbReference type="EMBL" id="KAG0255207.1"/>
    </source>
</evidence>
<feature type="compositionally biased region" description="Pro residues" evidence="1">
    <location>
        <begin position="310"/>
        <end position="354"/>
    </location>
</feature>
<name>A0AAD4D1I2_9FUNG</name>
<evidence type="ECO:0000313" key="3">
    <source>
        <dbReference type="Proteomes" id="UP001194580"/>
    </source>
</evidence>
<reference evidence="2" key="1">
    <citation type="journal article" date="2020" name="Fungal Divers.">
        <title>Resolving the Mortierellaceae phylogeny through synthesis of multi-gene phylogenetics and phylogenomics.</title>
        <authorList>
            <person name="Vandepol N."/>
            <person name="Liber J."/>
            <person name="Desiro A."/>
            <person name="Na H."/>
            <person name="Kennedy M."/>
            <person name="Barry K."/>
            <person name="Grigoriev I.V."/>
            <person name="Miller A.N."/>
            <person name="O'Donnell K."/>
            <person name="Stajich J.E."/>
            <person name="Bonito G."/>
        </authorList>
    </citation>
    <scope>NUCLEOTIDE SEQUENCE</scope>
    <source>
        <strain evidence="2">NRRL 28262</strain>
    </source>
</reference>
<keyword evidence="3" id="KW-1185">Reference proteome</keyword>
<organism evidence="2 3">
    <name type="scientific">Linnemannia exigua</name>
    <dbReference type="NCBI Taxonomy" id="604196"/>
    <lineage>
        <taxon>Eukaryota</taxon>
        <taxon>Fungi</taxon>
        <taxon>Fungi incertae sedis</taxon>
        <taxon>Mucoromycota</taxon>
        <taxon>Mortierellomycotina</taxon>
        <taxon>Mortierellomycetes</taxon>
        <taxon>Mortierellales</taxon>
        <taxon>Mortierellaceae</taxon>
        <taxon>Linnemannia</taxon>
    </lineage>
</organism>
<gene>
    <name evidence="2" type="ORF">BGZ95_005821</name>
</gene>
<evidence type="ECO:0000256" key="1">
    <source>
        <dbReference type="SAM" id="MobiDB-lite"/>
    </source>
</evidence>
<feature type="non-terminal residue" evidence="2">
    <location>
        <position position="1"/>
    </location>
</feature>
<sequence>GLNNIKFMRDVGMGPVPPEYIDYFIGSTVNIYNPSQLTLNIGTLKLEAGLKGWEESDWLGTAVIKNLRLVPGDNYVLSELTTSMQHPKGLEFVLNMATEDQMLTMRASSTSTSNPALNTGLKTLRNGVIVPKGLEVPKQPAYSNVWNIKILPTTKDDGLVEVSTVFQSPYYMDMEVEGLCSSVAECELNPYPSVLSVYNSAGASSNLLTFPYDLTYSVKANGSTPHAFKMSLFNNSPSLAKIDEFIALSTAKGEIPMEVVLSPKVRLGGVPTVVVSAWYEGSSYPGHLTLKTGPDFPTIRDWYVKQTTPVAPPPPVTSALPSPPATPSPSPSPSSSPSPSPVAPSPVVSPPVVSPSPVVAPAA</sequence>